<organism evidence="2 3">
    <name type="scientific">Roseibium aggregatum</name>
    <dbReference type="NCBI Taxonomy" id="187304"/>
    <lineage>
        <taxon>Bacteria</taxon>
        <taxon>Pseudomonadati</taxon>
        <taxon>Pseudomonadota</taxon>
        <taxon>Alphaproteobacteria</taxon>
        <taxon>Hyphomicrobiales</taxon>
        <taxon>Stappiaceae</taxon>
        <taxon>Roseibium</taxon>
    </lineage>
</organism>
<proteinExistence type="predicted"/>
<sequence length="237" mass="25711">MASVFAKRGYKGPYVEQAQKKLNSLPPHAGLDPDGNFGARTEGAVMAFQSSKGLMADGVIGAFTDAVLFGKPFEKLKRRPPAVSQNNGKTCWAAATASWLQTRVDRKNYSMAQIIEGMQEEKAADGEGGLRIPSGQQVWELLLGLRPVKQSPGKFYAESALARLNMCGPLMVGYKPASGHVGHVEVMWGTTIHREGPAIVTMDPLGTHSSYKVIRIEEIHGMTGKITTWFPTTPLIL</sequence>
<evidence type="ECO:0000313" key="3">
    <source>
        <dbReference type="Proteomes" id="UP000664096"/>
    </source>
</evidence>
<dbReference type="EMBL" id="JAEKJZ010000001">
    <property type="protein sequence ID" value="MBN9669142.1"/>
    <property type="molecule type" value="Genomic_DNA"/>
</dbReference>
<dbReference type="InterPro" id="IPR022118">
    <property type="entry name" value="Peptidase_C70_AvrRpt2"/>
</dbReference>
<dbReference type="Pfam" id="PF01471">
    <property type="entry name" value="PG_binding_1"/>
    <property type="match status" value="1"/>
</dbReference>
<comment type="caution">
    <text evidence="2">The sequence shown here is derived from an EMBL/GenBank/DDBJ whole genome shotgun (WGS) entry which is preliminary data.</text>
</comment>
<evidence type="ECO:0000259" key="1">
    <source>
        <dbReference type="Pfam" id="PF01471"/>
    </source>
</evidence>
<reference evidence="2" key="1">
    <citation type="submission" date="2020-12" db="EMBL/GenBank/DDBJ databases">
        <title>Oil enriched cultivation method for isolating marine PHA-producing bacteria.</title>
        <authorList>
            <person name="Zheng W."/>
            <person name="Yu S."/>
            <person name="Huang Y."/>
        </authorList>
    </citation>
    <scope>NUCLEOTIDE SEQUENCE</scope>
    <source>
        <strain evidence="2">SY-2-12</strain>
    </source>
</reference>
<dbReference type="AlphaFoldDB" id="A0A939EAN6"/>
<dbReference type="SUPFAM" id="SSF47090">
    <property type="entry name" value="PGBD-like"/>
    <property type="match status" value="1"/>
</dbReference>
<protein>
    <submittedName>
        <fullName evidence="2">Peptidoglycan-binding protein</fullName>
    </submittedName>
</protein>
<dbReference type="InterPro" id="IPR036366">
    <property type="entry name" value="PGBDSf"/>
</dbReference>
<feature type="domain" description="Peptidoglycan binding-like" evidence="1">
    <location>
        <begin position="12"/>
        <end position="64"/>
    </location>
</feature>
<accession>A0A939EAN6</accession>
<name>A0A939EAN6_9HYPH</name>
<dbReference type="InterPro" id="IPR036365">
    <property type="entry name" value="PGBD-like_sf"/>
</dbReference>
<dbReference type="RefSeq" id="WP_207138734.1">
    <property type="nucleotide sequence ID" value="NZ_JAEKJZ010000001.1"/>
</dbReference>
<gene>
    <name evidence="2" type="ORF">JF539_02255</name>
</gene>
<dbReference type="InterPro" id="IPR002477">
    <property type="entry name" value="Peptidoglycan-bd-like"/>
</dbReference>
<evidence type="ECO:0000313" key="2">
    <source>
        <dbReference type="EMBL" id="MBN9669142.1"/>
    </source>
</evidence>
<dbReference type="Gene3D" id="1.10.101.10">
    <property type="entry name" value="PGBD-like superfamily/PGBD"/>
    <property type="match status" value="1"/>
</dbReference>
<dbReference type="Proteomes" id="UP000664096">
    <property type="component" value="Unassembled WGS sequence"/>
</dbReference>
<dbReference type="Pfam" id="PF12385">
    <property type="entry name" value="Peptidase_C70"/>
    <property type="match status" value="1"/>
</dbReference>